<dbReference type="GO" id="GO:0046872">
    <property type="term" value="F:metal ion binding"/>
    <property type="evidence" value="ECO:0007669"/>
    <property type="project" value="UniProtKB-KW"/>
</dbReference>
<proteinExistence type="inferred from homology"/>
<dbReference type="EC" id="3.1.4.-" evidence="2"/>
<dbReference type="InterPro" id="IPR000979">
    <property type="entry name" value="Phosphodiesterase_MJ0936/Vps29"/>
</dbReference>
<dbReference type="AlphaFoldDB" id="A0A7X2V6M7"/>
<dbReference type="GO" id="GO:0016787">
    <property type="term" value="F:hydrolase activity"/>
    <property type="evidence" value="ECO:0007669"/>
    <property type="project" value="UniProtKB-UniRule"/>
</dbReference>
<evidence type="ECO:0000256" key="1">
    <source>
        <dbReference type="ARBA" id="ARBA00008950"/>
    </source>
</evidence>
<name>A0A7X2V6M7_9BACI</name>
<protein>
    <recommendedName>
        <fullName evidence="2">Phosphoesterase</fullName>
        <ecNumber evidence="2">3.1.4.-</ecNumber>
    </recommendedName>
</protein>
<feature type="domain" description="Calcineurin-like phosphoesterase" evidence="3">
    <location>
        <begin position="1"/>
        <end position="153"/>
    </location>
</feature>
<reference evidence="4 5" key="1">
    <citation type="journal article" date="2017" name="Int. J. Syst. Evol. Microbiol.">
        <title>Bacillus mangrovi sp. nov., isolated from a sediment sample from a mangrove forest.</title>
        <authorList>
            <person name="Gupta V."/>
            <person name="Singh P.K."/>
            <person name="Korpole S."/>
            <person name="Tanuku N.R.S."/>
            <person name="Pinnaka A.K."/>
        </authorList>
    </citation>
    <scope>NUCLEOTIDE SEQUENCE [LARGE SCALE GENOMIC DNA]</scope>
    <source>
        <strain evidence="4 5">KCTC 33872</strain>
    </source>
</reference>
<comment type="cofactor">
    <cofactor evidence="2">
        <name>a divalent metal cation</name>
        <dbReference type="ChEBI" id="CHEBI:60240"/>
    </cofactor>
</comment>
<sequence length="165" mass="18455">MKIAVLSDTHFPKRRKAFPPQLERDLAQADAIIHAGDFLTVEAFRELQKYGPLHAVYGNGDCTELKELLPGKLMLEFGRFRVGVVHGHEGRGASTEKRALNAFKNHKPDCVIFGHSHIPIKKEQDGLLIFNPGSPSDKRRQPLFSYGILTLGDKLTAEHVFFGPQ</sequence>
<dbReference type="NCBIfam" id="TIGR00040">
    <property type="entry name" value="yfcE"/>
    <property type="match status" value="1"/>
</dbReference>
<organism evidence="4 5">
    <name type="scientific">Metabacillus mangrovi</name>
    <dbReference type="NCBI Taxonomy" id="1491830"/>
    <lineage>
        <taxon>Bacteria</taxon>
        <taxon>Bacillati</taxon>
        <taxon>Bacillota</taxon>
        <taxon>Bacilli</taxon>
        <taxon>Bacillales</taxon>
        <taxon>Bacillaceae</taxon>
        <taxon>Metabacillus</taxon>
    </lineage>
</organism>
<keyword evidence="5" id="KW-1185">Reference proteome</keyword>
<evidence type="ECO:0000313" key="4">
    <source>
        <dbReference type="EMBL" id="MTH55213.1"/>
    </source>
</evidence>
<gene>
    <name evidence="4" type="ORF">GKZ89_17580</name>
</gene>
<comment type="caution">
    <text evidence="4">The sequence shown here is derived from an EMBL/GenBank/DDBJ whole genome shotgun (WGS) entry which is preliminary data.</text>
</comment>
<dbReference type="OrthoDB" id="9800565at2"/>
<dbReference type="InterPro" id="IPR024654">
    <property type="entry name" value="Calcineurin-like_PHP_lpxH"/>
</dbReference>
<dbReference type="EMBL" id="WMIB01000024">
    <property type="protein sequence ID" value="MTH55213.1"/>
    <property type="molecule type" value="Genomic_DNA"/>
</dbReference>
<evidence type="ECO:0000259" key="3">
    <source>
        <dbReference type="Pfam" id="PF12850"/>
    </source>
</evidence>
<accession>A0A7X2V6M7</accession>
<dbReference type="PANTHER" id="PTHR11124">
    <property type="entry name" value="VACUOLAR SORTING PROTEIN VPS29"/>
    <property type="match status" value="1"/>
</dbReference>
<keyword evidence="2" id="KW-0479">Metal-binding</keyword>
<dbReference type="Gene3D" id="3.60.21.10">
    <property type="match status" value="1"/>
</dbReference>
<dbReference type="Pfam" id="PF12850">
    <property type="entry name" value="Metallophos_2"/>
    <property type="match status" value="1"/>
</dbReference>
<dbReference type="Proteomes" id="UP000434639">
    <property type="component" value="Unassembled WGS sequence"/>
</dbReference>
<evidence type="ECO:0000256" key="2">
    <source>
        <dbReference type="RuleBase" id="RU362039"/>
    </source>
</evidence>
<evidence type="ECO:0000313" key="5">
    <source>
        <dbReference type="Proteomes" id="UP000434639"/>
    </source>
</evidence>
<dbReference type="SUPFAM" id="SSF56300">
    <property type="entry name" value="Metallo-dependent phosphatases"/>
    <property type="match status" value="1"/>
</dbReference>
<dbReference type="InterPro" id="IPR029052">
    <property type="entry name" value="Metallo-depent_PP-like"/>
</dbReference>
<comment type="similarity">
    <text evidence="1 2">Belongs to the metallophosphoesterase superfamily. YfcE family.</text>
</comment>